<reference evidence="2 3" key="1">
    <citation type="submission" date="2018-10" db="EMBL/GenBank/DDBJ databases">
        <title>Butyricimonas faecalis sp. nov., isolated from human faeces and emended description of the genus Butyricimonas.</title>
        <authorList>
            <person name="Le Roy T."/>
            <person name="Van der Smissen P."/>
            <person name="Paquot A."/>
            <person name="Delzenne N."/>
            <person name="Muccioli G."/>
            <person name="Collet J.-F."/>
            <person name="Cani P.D."/>
        </authorList>
    </citation>
    <scope>NUCLEOTIDE SEQUENCE [LARGE SCALE GENOMIC DNA]</scope>
    <source>
        <strain evidence="2 3">H184</strain>
    </source>
</reference>
<dbReference type="RefSeq" id="WP_106480510.1">
    <property type="nucleotide sequence ID" value="NZ_CP032819.1"/>
</dbReference>
<dbReference type="Proteomes" id="UP000270673">
    <property type="component" value="Chromosome"/>
</dbReference>
<evidence type="ECO:0008006" key="4">
    <source>
        <dbReference type="Google" id="ProtNLM"/>
    </source>
</evidence>
<dbReference type="AlphaFoldDB" id="A0A3Q9INQ4"/>
<name>A0A3Q9INQ4_9BACT</name>
<dbReference type="KEGG" id="buy:D8S85_09575"/>
<protein>
    <recommendedName>
        <fullName evidence="4">DUF4856 domain-containing protein</fullName>
    </recommendedName>
</protein>
<evidence type="ECO:0000313" key="2">
    <source>
        <dbReference type="EMBL" id="AZS29770.1"/>
    </source>
</evidence>
<proteinExistence type="predicted"/>
<gene>
    <name evidence="2" type="ORF">D8S85_09575</name>
</gene>
<organism evidence="2 3">
    <name type="scientific">Butyricimonas faecalis</name>
    <dbReference type="NCBI Taxonomy" id="2093856"/>
    <lineage>
        <taxon>Bacteria</taxon>
        <taxon>Pseudomonadati</taxon>
        <taxon>Bacteroidota</taxon>
        <taxon>Bacteroidia</taxon>
        <taxon>Bacteroidales</taxon>
        <taxon>Odoribacteraceae</taxon>
        <taxon>Butyricimonas</taxon>
    </lineage>
</organism>
<dbReference type="OrthoDB" id="1100601at2"/>
<feature type="signal peptide" evidence="1">
    <location>
        <begin position="1"/>
        <end position="20"/>
    </location>
</feature>
<evidence type="ECO:0000256" key="1">
    <source>
        <dbReference type="SAM" id="SignalP"/>
    </source>
</evidence>
<sequence>MRYCFIYISVLLLLGVVACGDEDALTPEVDTITDCFAPDPNATDEESVLRREFYTTEKSYLLFNDTLRHEELGIDYNGDMQYKTELLDIGYTLGSGMVGGSIDYKYGYLQSIEDKRAAVTFLKEYVLPHLSTSLKPFSWFVPASISYMSGNTMVTLTAVAGQRSVVIAVGSDITSKTDVQKKSLASSIFASYLGNQFINNEAALEEFYAVCDGLHGGKFSTKDNPTQSEEINMKHQYEAGFVTQHYIRFGSFEMRTVGLYPTKDEDITSFTEFIFTYTMEEIKAKFADYPKVIKRARMLSDLIVDLGYIY</sequence>
<feature type="chain" id="PRO_5018670766" description="DUF4856 domain-containing protein" evidence="1">
    <location>
        <begin position="21"/>
        <end position="310"/>
    </location>
</feature>
<dbReference type="PROSITE" id="PS51257">
    <property type="entry name" value="PROKAR_LIPOPROTEIN"/>
    <property type="match status" value="1"/>
</dbReference>
<keyword evidence="1" id="KW-0732">Signal</keyword>
<evidence type="ECO:0000313" key="3">
    <source>
        <dbReference type="Proteomes" id="UP000270673"/>
    </source>
</evidence>
<keyword evidence="3" id="KW-1185">Reference proteome</keyword>
<dbReference type="EMBL" id="CP032819">
    <property type="protein sequence ID" value="AZS29770.1"/>
    <property type="molecule type" value="Genomic_DNA"/>
</dbReference>
<accession>A0A3Q9INQ4</accession>